<accession>A0ABU0EKQ4</accession>
<evidence type="ECO:0000256" key="3">
    <source>
        <dbReference type="ARBA" id="ARBA00022729"/>
    </source>
</evidence>
<proteinExistence type="inferred from homology"/>
<keyword evidence="2" id="KW-0813">Transport</keyword>
<dbReference type="PANTHER" id="PTHR30061:SF50">
    <property type="entry name" value="MALTOSE_MALTODEXTRIN-BINDING PERIPLASMIC PROTEIN"/>
    <property type="match status" value="1"/>
</dbReference>
<evidence type="ECO:0000313" key="5">
    <source>
        <dbReference type="EMBL" id="MDQ0375867.1"/>
    </source>
</evidence>
<dbReference type="PROSITE" id="PS51257">
    <property type="entry name" value="PROKAR_LIPOPROTEIN"/>
    <property type="match status" value="1"/>
</dbReference>
<dbReference type="InterPro" id="IPR006059">
    <property type="entry name" value="SBP"/>
</dbReference>
<evidence type="ECO:0000256" key="4">
    <source>
        <dbReference type="SAM" id="SignalP"/>
    </source>
</evidence>
<dbReference type="RefSeq" id="WP_307494657.1">
    <property type="nucleotide sequence ID" value="NZ_JAUSVB010000007.1"/>
</dbReference>
<dbReference type="Proteomes" id="UP001239626">
    <property type="component" value="Unassembled WGS sequence"/>
</dbReference>
<comment type="caution">
    <text evidence="5">The sequence shown here is derived from an EMBL/GenBank/DDBJ whole genome shotgun (WGS) entry which is preliminary data.</text>
</comment>
<dbReference type="SUPFAM" id="SSF53850">
    <property type="entry name" value="Periplasmic binding protein-like II"/>
    <property type="match status" value="1"/>
</dbReference>
<evidence type="ECO:0000256" key="1">
    <source>
        <dbReference type="ARBA" id="ARBA00008520"/>
    </source>
</evidence>
<feature type="chain" id="PRO_5046431557" evidence="4">
    <location>
        <begin position="22"/>
        <end position="429"/>
    </location>
</feature>
<comment type="similarity">
    <text evidence="1">Belongs to the bacterial solute-binding protein 1 family.</text>
</comment>
<protein>
    <submittedName>
        <fullName evidence="5">Raffinose/stachyose/melibiose transport system substrate-binding protein</fullName>
    </submittedName>
</protein>
<organism evidence="5 6">
    <name type="scientific">Cellulomonas humilata</name>
    <dbReference type="NCBI Taxonomy" id="144055"/>
    <lineage>
        <taxon>Bacteria</taxon>
        <taxon>Bacillati</taxon>
        <taxon>Actinomycetota</taxon>
        <taxon>Actinomycetes</taxon>
        <taxon>Micrococcales</taxon>
        <taxon>Cellulomonadaceae</taxon>
        <taxon>Cellulomonas</taxon>
    </lineage>
</organism>
<dbReference type="Gene3D" id="3.40.190.10">
    <property type="entry name" value="Periplasmic binding protein-like II"/>
    <property type="match status" value="2"/>
</dbReference>
<dbReference type="Pfam" id="PF01547">
    <property type="entry name" value="SBP_bac_1"/>
    <property type="match status" value="1"/>
</dbReference>
<evidence type="ECO:0000256" key="2">
    <source>
        <dbReference type="ARBA" id="ARBA00022448"/>
    </source>
</evidence>
<name>A0ABU0EKQ4_9CELL</name>
<feature type="signal peptide" evidence="4">
    <location>
        <begin position="1"/>
        <end position="21"/>
    </location>
</feature>
<gene>
    <name evidence="5" type="ORF">J2X26_004210</name>
</gene>
<dbReference type="PANTHER" id="PTHR30061">
    <property type="entry name" value="MALTOSE-BINDING PERIPLASMIC PROTEIN"/>
    <property type="match status" value="1"/>
</dbReference>
<dbReference type="EMBL" id="JAUSVB010000007">
    <property type="protein sequence ID" value="MDQ0375867.1"/>
    <property type="molecule type" value="Genomic_DNA"/>
</dbReference>
<keyword evidence="6" id="KW-1185">Reference proteome</keyword>
<reference evidence="5 6" key="1">
    <citation type="submission" date="2023-07" db="EMBL/GenBank/DDBJ databases">
        <title>Sorghum-associated microbial communities from plants grown in Nebraska, USA.</title>
        <authorList>
            <person name="Schachtman D."/>
        </authorList>
    </citation>
    <scope>NUCLEOTIDE SEQUENCE [LARGE SCALE GENOMIC DNA]</scope>
    <source>
        <strain evidence="5 6">BE332</strain>
    </source>
</reference>
<keyword evidence="3 4" id="KW-0732">Signal</keyword>
<evidence type="ECO:0000313" key="6">
    <source>
        <dbReference type="Proteomes" id="UP001239626"/>
    </source>
</evidence>
<sequence length="429" mass="44089">MGIARTGRSIVAIAATTALLAACGGAGGDAGGSDGEPVTLTWWHNGIDEPLNSYFERVALGFEADHPNVTIENVPIQNEELKAKLADALATGAFPDIFQQWGGGQMGEQVAAGVLLDLTDDVSSELELIGGSAAGWQLEGRTYGLPFSMGVEGFWYNRALFAQAGIESTPILQEDLDAAVVKLRAAGIVPIAVGAGDKWPAAHYWYNYALRACEPDTMIAAGASKSFSDPCFEKAGEDLEAFLATSPFQDGFLEAPAQQGDTSSAALLANGGAAMELMGHWHPGVMSGLAENGTGLGDDLGWFPFPLTAGGQGNAYSALGGGDGFSCSADAPPECVEFLKYILSVDVQTDYAETGAGLPVTQGSEAGVSDPNMAALLGFRNKAPYVQLWLDVAYGSTVGGALNDAIAQQFAGTGSAADVVDAMNAAAGG</sequence>